<evidence type="ECO:0000256" key="1">
    <source>
        <dbReference type="SAM" id="Phobius"/>
    </source>
</evidence>
<proteinExistence type="predicted"/>
<keyword evidence="1" id="KW-0812">Transmembrane</keyword>
<comment type="caution">
    <text evidence="2">The sequence shown here is derived from an EMBL/GenBank/DDBJ whole genome shotgun (WGS) entry which is preliminary data.</text>
</comment>
<dbReference type="AlphaFoldDB" id="A0A640KTB6"/>
<feature type="transmembrane region" description="Helical" evidence="1">
    <location>
        <begin position="133"/>
        <end position="162"/>
    </location>
</feature>
<sequence>MQLGPLRKLVVLFDTQLQQLTVSYLAAGFFALHTAAISIASLVVCASLALANASGSGRSNALLFTSFTSFASLSVLTLMMLTLLYRVIGGRFLYSSRETEYVVDWILDTVSRPVVHDTVHLLLSPNKRRGRGIFFISLCLLGEAGKFLSFWPICTLASMVWCSWSIRRAWRQNFCAD</sequence>
<gene>
    <name evidence="2" type="ORF">LtaPh_3012500</name>
</gene>
<evidence type="ECO:0000313" key="2">
    <source>
        <dbReference type="EMBL" id="GET90719.1"/>
    </source>
</evidence>
<keyword evidence="3" id="KW-1185">Reference proteome</keyword>
<dbReference type="OrthoDB" id="264748at2759"/>
<name>A0A640KTB6_LEITA</name>
<dbReference type="VEuPathDB" id="TriTrypDB:LtaPh_3012500"/>
<evidence type="ECO:0000313" key="3">
    <source>
        <dbReference type="Proteomes" id="UP000419144"/>
    </source>
</evidence>
<feature type="transmembrane region" description="Helical" evidence="1">
    <location>
        <begin position="62"/>
        <end position="88"/>
    </location>
</feature>
<accession>A0A640KTB6</accession>
<dbReference type="EMBL" id="BLBS01000043">
    <property type="protein sequence ID" value="GET90719.1"/>
    <property type="molecule type" value="Genomic_DNA"/>
</dbReference>
<reference evidence="2" key="1">
    <citation type="submission" date="2019-11" db="EMBL/GenBank/DDBJ databases">
        <title>Leishmania tarentolae CDS.</title>
        <authorList>
            <person name="Goto Y."/>
            <person name="Yamagishi J."/>
        </authorList>
    </citation>
    <scope>NUCLEOTIDE SEQUENCE [LARGE SCALE GENOMIC DNA]</scope>
    <source>
        <strain evidence="2">Parrot Tar II</strain>
    </source>
</reference>
<organism evidence="2 3">
    <name type="scientific">Leishmania tarentolae</name>
    <name type="common">Sauroleishmania tarentolae</name>
    <dbReference type="NCBI Taxonomy" id="5689"/>
    <lineage>
        <taxon>Eukaryota</taxon>
        <taxon>Discoba</taxon>
        <taxon>Euglenozoa</taxon>
        <taxon>Kinetoplastea</taxon>
        <taxon>Metakinetoplastina</taxon>
        <taxon>Trypanosomatida</taxon>
        <taxon>Trypanosomatidae</taxon>
        <taxon>Leishmaniinae</taxon>
        <taxon>Leishmania</taxon>
        <taxon>lizard Leishmania</taxon>
    </lineage>
</organism>
<keyword evidence="1" id="KW-1133">Transmembrane helix</keyword>
<dbReference type="Proteomes" id="UP000419144">
    <property type="component" value="Unassembled WGS sequence"/>
</dbReference>
<feature type="transmembrane region" description="Helical" evidence="1">
    <location>
        <begin position="24"/>
        <end position="50"/>
    </location>
</feature>
<protein>
    <submittedName>
        <fullName evidence="2">Uncharacterized protein</fullName>
    </submittedName>
</protein>
<keyword evidence="1" id="KW-0472">Membrane</keyword>